<gene>
    <name evidence="3" type="ORF">NBO_495g0002</name>
</gene>
<feature type="compositionally biased region" description="Low complexity" evidence="1">
    <location>
        <begin position="30"/>
        <end position="47"/>
    </location>
</feature>
<feature type="compositionally biased region" description="Low complexity" evidence="1">
    <location>
        <begin position="291"/>
        <end position="301"/>
    </location>
</feature>
<evidence type="ECO:0000313" key="4">
    <source>
        <dbReference type="Proteomes" id="UP000016927"/>
    </source>
</evidence>
<dbReference type="Proteomes" id="UP000016927">
    <property type="component" value="Unassembled WGS sequence"/>
</dbReference>
<feature type="compositionally biased region" description="Basic residues" evidence="1">
    <location>
        <begin position="369"/>
        <end position="378"/>
    </location>
</feature>
<name>R0MHF2_NOSB1</name>
<feature type="region of interest" description="Disordered" evidence="1">
    <location>
        <begin position="30"/>
        <end position="60"/>
    </location>
</feature>
<dbReference type="HOGENOM" id="CLU_731772_0_0_1"/>
<proteinExistence type="predicted"/>
<dbReference type="STRING" id="578461.R0MHF2"/>
<evidence type="ECO:0000256" key="1">
    <source>
        <dbReference type="SAM" id="MobiDB-lite"/>
    </source>
</evidence>
<feature type="region of interest" description="Disordered" evidence="1">
    <location>
        <begin position="95"/>
        <end position="119"/>
    </location>
</feature>
<feature type="compositionally biased region" description="Polar residues" evidence="1">
    <location>
        <begin position="233"/>
        <end position="255"/>
    </location>
</feature>
<dbReference type="VEuPathDB" id="MicrosporidiaDB:NBO_495g0002"/>
<reference evidence="3 4" key="1">
    <citation type="journal article" date="2013" name="BMC Genomics">
        <title>Comparative genomics of parasitic silkworm microsporidia reveal an association between genome expansion and host adaptation.</title>
        <authorList>
            <person name="Pan G."/>
            <person name="Xu J."/>
            <person name="Li T."/>
            <person name="Xia Q."/>
            <person name="Liu S.L."/>
            <person name="Zhang G."/>
            <person name="Li S."/>
            <person name="Li C."/>
            <person name="Liu H."/>
            <person name="Yang L."/>
            <person name="Liu T."/>
            <person name="Zhang X."/>
            <person name="Wu Z."/>
            <person name="Fan W."/>
            <person name="Dang X."/>
            <person name="Xiang H."/>
            <person name="Tao M."/>
            <person name="Li Y."/>
            <person name="Hu J."/>
            <person name="Li Z."/>
            <person name="Lin L."/>
            <person name="Luo J."/>
            <person name="Geng L."/>
            <person name="Wang L."/>
            <person name="Long M."/>
            <person name="Wan Y."/>
            <person name="He N."/>
            <person name="Zhang Z."/>
            <person name="Lu C."/>
            <person name="Keeling P.J."/>
            <person name="Wang J."/>
            <person name="Xiang Z."/>
            <person name="Zhou Z."/>
        </authorList>
    </citation>
    <scope>NUCLEOTIDE SEQUENCE [LARGE SCALE GENOMIC DNA]</scope>
    <source>
        <strain evidence="4">CQ1 / CVCC 102059</strain>
    </source>
</reference>
<feature type="compositionally biased region" description="Polar residues" evidence="1">
    <location>
        <begin position="269"/>
        <end position="283"/>
    </location>
</feature>
<keyword evidence="2" id="KW-0732">Signal</keyword>
<accession>R0MHF2</accession>
<feature type="signal peptide" evidence="2">
    <location>
        <begin position="1"/>
        <end position="18"/>
    </location>
</feature>
<feature type="chain" id="PRO_5004344701" evidence="2">
    <location>
        <begin position="19"/>
        <end position="378"/>
    </location>
</feature>
<organism evidence="3 4">
    <name type="scientific">Nosema bombycis (strain CQ1 / CVCC 102059)</name>
    <name type="common">Microsporidian parasite</name>
    <name type="synonym">Pebrine of silkworm</name>
    <dbReference type="NCBI Taxonomy" id="578461"/>
    <lineage>
        <taxon>Eukaryota</taxon>
        <taxon>Fungi</taxon>
        <taxon>Fungi incertae sedis</taxon>
        <taxon>Microsporidia</taxon>
        <taxon>Nosematidae</taxon>
        <taxon>Nosema</taxon>
    </lineage>
</organism>
<feature type="compositionally biased region" description="Basic residues" evidence="1">
    <location>
        <begin position="317"/>
        <end position="326"/>
    </location>
</feature>
<feature type="compositionally biased region" description="Polar residues" evidence="1">
    <location>
        <begin position="172"/>
        <end position="184"/>
    </location>
</feature>
<feature type="compositionally biased region" description="Basic residues" evidence="1">
    <location>
        <begin position="341"/>
        <end position="360"/>
    </location>
</feature>
<dbReference type="EMBL" id="KB909403">
    <property type="protein sequence ID" value="EOB12228.1"/>
    <property type="molecule type" value="Genomic_DNA"/>
</dbReference>
<sequence>MKLSMFSMLVIIIGASQTTGPQTPKVVVTSQEGSSTVTTTQTVTSGSASGPAAQTSDLPTKSVTAVNGSPPIIPSSQDQQSAAQALRAVVSLQENSVGAAKTQTATSSTTGGLATRSTDTVPAKNIQVNGNPTTVTRTVQSSQLPIVSVNQDQITTVSSSLNHQSPKEGQPLPTQASVAKTQGTARIGQTLPASQPLASGQISNNSQTRGQTREGPSAALSPSTPKPSDRQRGSTNLPDTPQHDQPPSAQKHQPTNNPPAVANQHLRPTDQSSSQRPATQEAVNQEEKQLPVSSQKVSKAAKPPKSKKTKSHEEKAKKSRSKRKTKSKSDKENVENDEKKKSKSKSSDKKKKSGKFKKSKSKDAEKKSKSVKLKKSAT</sequence>
<feature type="compositionally biased region" description="Polar residues" evidence="1">
    <location>
        <begin position="191"/>
        <end position="210"/>
    </location>
</feature>
<evidence type="ECO:0000313" key="3">
    <source>
        <dbReference type="EMBL" id="EOB12228.1"/>
    </source>
</evidence>
<feature type="compositionally biased region" description="Low complexity" evidence="1">
    <location>
        <begin position="98"/>
        <end position="118"/>
    </location>
</feature>
<evidence type="ECO:0000256" key="2">
    <source>
        <dbReference type="SAM" id="SignalP"/>
    </source>
</evidence>
<feature type="region of interest" description="Disordered" evidence="1">
    <location>
        <begin position="158"/>
        <end position="378"/>
    </location>
</feature>
<protein>
    <submittedName>
        <fullName evidence="3">Uncharacterized protein</fullName>
    </submittedName>
</protein>
<feature type="compositionally biased region" description="Basic and acidic residues" evidence="1">
    <location>
        <begin position="327"/>
        <end position="340"/>
    </location>
</feature>
<keyword evidence="4" id="KW-1185">Reference proteome</keyword>
<dbReference type="AlphaFoldDB" id="R0MHF2"/>